<evidence type="ECO:0000256" key="1">
    <source>
        <dbReference type="ARBA" id="ARBA00004141"/>
    </source>
</evidence>
<dbReference type="Pfam" id="PF01040">
    <property type="entry name" value="UbiA"/>
    <property type="match status" value="1"/>
</dbReference>
<dbReference type="RefSeq" id="WP_407883903.1">
    <property type="nucleotide sequence ID" value="NZ_BQXO01000003.1"/>
</dbReference>
<dbReference type="Proteomes" id="UP001628078">
    <property type="component" value="Unassembled WGS sequence"/>
</dbReference>
<feature type="transmembrane region" description="Helical" evidence="6">
    <location>
        <begin position="40"/>
        <end position="60"/>
    </location>
</feature>
<organism evidence="7 8">
    <name type="scientific">Furfurilactobacillus curtus</name>
    <dbReference type="NCBI Taxonomy" id="1746200"/>
    <lineage>
        <taxon>Bacteria</taxon>
        <taxon>Bacillati</taxon>
        <taxon>Bacillota</taxon>
        <taxon>Bacilli</taxon>
        <taxon>Lactobacillales</taxon>
        <taxon>Lactobacillaceae</taxon>
        <taxon>Furfurilactobacillus</taxon>
    </lineage>
</organism>
<evidence type="ECO:0000256" key="5">
    <source>
        <dbReference type="ARBA" id="ARBA00023136"/>
    </source>
</evidence>
<accession>A0ABQ5JRP7</accession>
<evidence type="ECO:0000256" key="3">
    <source>
        <dbReference type="ARBA" id="ARBA00022692"/>
    </source>
</evidence>
<evidence type="ECO:0000256" key="4">
    <source>
        <dbReference type="ARBA" id="ARBA00022989"/>
    </source>
</evidence>
<reference evidence="7 8" key="1">
    <citation type="submission" date="2022-03" db="EMBL/GenBank/DDBJ databases">
        <title>Draft genome sequence of Furfurilactobacillus curtus JCM 31185.</title>
        <authorList>
            <person name="Suzuki S."/>
            <person name="Endo A."/>
            <person name="Kajikawa A."/>
        </authorList>
    </citation>
    <scope>NUCLEOTIDE SEQUENCE [LARGE SCALE GENOMIC DNA]</scope>
    <source>
        <strain evidence="7 8">JCM 31185</strain>
    </source>
</reference>
<keyword evidence="5 6" id="KW-0472">Membrane</keyword>
<dbReference type="InterPro" id="IPR026046">
    <property type="entry name" value="UBIAD1"/>
</dbReference>
<comment type="caution">
    <text evidence="7">The sequence shown here is derived from an EMBL/GenBank/DDBJ whole genome shotgun (WGS) entry which is preliminary data.</text>
</comment>
<name>A0ABQ5JRP7_9LACO</name>
<sequence>MNKKWLTWSVFVELTEIYTAPLNIVWFVLGAAIAQYHYGVVNWINVLLCLIDVFIFDLAVNVSDNYYDYVHATDREGYALHTNPLGRLKLPLKGVWWLGTILYLISAIPGLVLVTRTGWPVLIFGLIGYTIGIFYTAGPWPLNAMPICEAVVALSISYLIQLTCVYVSIFGQRPFNFSVIATTFTLCLPLTLIFFLVQLANNTADLDEDIKNHRHTLAYFIGRGNAVSLMRVLLVLGSIWPLVNFFGHLAPWETLLSLLLLPVMWRGMQPFFAVQDKRKTYMSVIKSTSLFFLGYTLLFAAGVWL</sequence>
<evidence type="ECO:0000313" key="8">
    <source>
        <dbReference type="Proteomes" id="UP001628078"/>
    </source>
</evidence>
<dbReference type="CDD" id="cd13962">
    <property type="entry name" value="PT_UbiA_UBIAD1"/>
    <property type="match status" value="1"/>
</dbReference>
<proteinExistence type="predicted"/>
<evidence type="ECO:0000256" key="2">
    <source>
        <dbReference type="ARBA" id="ARBA00022679"/>
    </source>
</evidence>
<keyword evidence="4 6" id="KW-1133">Transmembrane helix</keyword>
<dbReference type="EMBL" id="BQXO01000003">
    <property type="protein sequence ID" value="GKT06074.1"/>
    <property type="molecule type" value="Genomic_DNA"/>
</dbReference>
<keyword evidence="2" id="KW-0808">Transferase</keyword>
<feature type="transmembrane region" description="Helical" evidence="6">
    <location>
        <begin position="95"/>
        <end position="113"/>
    </location>
</feature>
<evidence type="ECO:0000256" key="6">
    <source>
        <dbReference type="SAM" id="Phobius"/>
    </source>
</evidence>
<feature type="transmembrane region" description="Helical" evidence="6">
    <location>
        <begin position="175"/>
        <end position="197"/>
    </location>
</feature>
<dbReference type="PIRSF" id="PIRSF005355">
    <property type="entry name" value="UBIAD1"/>
    <property type="match status" value="1"/>
</dbReference>
<feature type="transmembrane region" description="Helical" evidence="6">
    <location>
        <begin position="119"/>
        <end position="138"/>
    </location>
</feature>
<feature type="transmembrane region" description="Helical" evidence="6">
    <location>
        <begin position="12"/>
        <end position="34"/>
    </location>
</feature>
<keyword evidence="8" id="KW-1185">Reference proteome</keyword>
<dbReference type="InterPro" id="IPR000537">
    <property type="entry name" value="UbiA_prenyltransferase"/>
</dbReference>
<dbReference type="PANTHER" id="PTHR13929">
    <property type="entry name" value="1,4-DIHYDROXY-2-NAPHTHOATE OCTAPRENYLTRANSFERASE"/>
    <property type="match status" value="1"/>
</dbReference>
<dbReference type="PANTHER" id="PTHR13929:SF0">
    <property type="entry name" value="UBIA PRENYLTRANSFERASE DOMAIN-CONTAINING PROTEIN 1"/>
    <property type="match status" value="1"/>
</dbReference>
<feature type="transmembrane region" description="Helical" evidence="6">
    <location>
        <begin position="150"/>
        <end position="169"/>
    </location>
</feature>
<keyword evidence="3 6" id="KW-0812">Transmembrane</keyword>
<gene>
    <name evidence="7" type="ORF">JCM31185_13620</name>
</gene>
<comment type="subcellular location">
    <subcellularLocation>
        <location evidence="1">Membrane</location>
        <topology evidence="1">Multi-pass membrane protein</topology>
    </subcellularLocation>
</comment>
<protein>
    <submittedName>
        <fullName evidence="7">Prenyltransferase</fullName>
    </submittedName>
</protein>
<evidence type="ECO:0000313" key="7">
    <source>
        <dbReference type="EMBL" id="GKT06074.1"/>
    </source>
</evidence>
<feature type="transmembrane region" description="Helical" evidence="6">
    <location>
        <begin position="245"/>
        <end position="263"/>
    </location>
</feature>
<feature type="transmembrane region" description="Helical" evidence="6">
    <location>
        <begin position="284"/>
        <end position="304"/>
    </location>
</feature>